<feature type="transmembrane region" description="Helical" evidence="1">
    <location>
        <begin position="158"/>
        <end position="184"/>
    </location>
</feature>
<keyword evidence="1" id="KW-1133">Transmembrane helix</keyword>
<feature type="transmembrane region" description="Helical" evidence="1">
    <location>
        <begin position="266"/>
        <end position="295"/>
    </location>
</feature>
<name>A0A4Y8SI33_9SPHI</name>
<reference evidence="3 4" key="1">
    <citation type="journal article" date="2017" name="Int. J. Syst. Evol. Microbiol.">
        <title>Mucilaginibacterpsychrotolerans sp. nov., isolated from peatlands.</title>
        <authorList>
            <person name="Deng Y."/>
            <person name="Shen L."/>
            <person name="Xu B."/>
            <person name="Liu Y."/>
            <person name="Gu Z."/>
            <person name="Liu H."/>
            <person name="Zhou Y."/>
        </authorList>
    </citation>
    <scope>NUCLEOTIDE SEQUENCE [LARGE SCALE GENOMIC DNA]</scope>
    <source>
        <strain evidence="3 4">NH7-4</strain>
    </source>
</reference>
<feature type="transmembrane region" description="Helical" evidence="1">
    <location>
        <begin position="325"/>
        <end position="346"/>
    </location>
</feature>
<proteinExistence type="predicted"/>
<keyword evidence="4" id="KW-1185">Reference proteome</keyword>
<dbReference type="RefSeq" id="WP_133229866.1">
    <property type="nucleotide sequence ID" value="NZ_SOZE01000007.1"/>
</dbReference>
<dbReference type="Proteomes" id="UP000297540">
    <property type="component" value="Unassembled WGS sequence"/>
</dbReference>
<dbReference type="Pfam" id="PF14351">
    <property type="entry name" value="DUF4401"/>
    <property type="match status" value="1"/>
</dbReference>
<feature type="domain" description="DUF4401" evidence="2">
    <location>
        <begin position="45"/>
        <end position="348"/>
    </location>
</feature>
<feature type="transmembrane region" description="Helical" evidence="1">
    <location>
        <begin position="126"/>
        <end position="146"/>
    </location>
</feature>
<evidence type="ECO:0000313" key="4">
    <source>
        <dbReference type="Proteomes" id="UP000297540"/>
    </source>
</evidence>
<dbReference type="OrthoDB" id="674818at2"/>
<feature type="transmembrane region" description="Helical" evidence="1">
    <location>
        <begin position="302"/>
        <end position="319"/>
    </location>
</feature>
<organism evidence="3 4">
    <name type="scientific">Mucilaginibacter psychrotolerans</name>
    <dbReference type="NCBI Taxonomy" id="1524096"/>
    <lineage>
        <taxon>Bacteria</taxon>
        <taxon>Pseudomonadati</taxon>
        <taxon>Bacteroidota</taxon>
        <taxon>Sphingobacteriia</taxon>
        <taxon>Sphingobacteriales</taxon>
        <taxon>Sphingobacteriaceae</taxon>
        <taxon>Mucilaginibacter</taxon>
    </lineage>
</organism>
<feature type="transmembrane region" description="Helical" evidence="1">
    <location>
        <begin position="47"/>
        <end position="68"/>
    </location>
</feature>
<evidence type="ECO:0000256" key="1">
    <source>
        <dbReference type="SAM" id="Phobius"/>
    </source>
</evidence>
<keyword evidence="1" id="KW-0472">Membrane</keyword>
<evidence type="ECO:0000313" key="3">
    <source>
        <dbReference type="EMBL" id="TFF38197.1"/>
    </source>
</evidence>
<accession>A0A4Y8SI33</accession>
<feature type="transmembrane region" description="Helical" evidence="1">
    <location>
        <begin position="236"/>
        <end position="254"/>
    </location>
</feature>
<dbReference type="InterPro" id="IPR025513">
    <property type="entry name" value="DUF4401"/>
</dbReference>
<evidence type="ECO:0000259" key="2">
    <source>
        <dbReference type="Pfam" id="PF14351"/>
    </source>
</evidence>
<protein>
    <submittedName>
        <fullName evidence="3">DUF4401 domain-containing protein</fullName>
    </submittedName>
</protein>
<keyword evidence="1" id="KW-0812">Transmembrane</keyword>
<feature type="transmembrane region" description="Helical" evidence="1">
    <location>
        <begin position="97"/>
        <end position="120"/>
    </location>
</feature>
<dbReference type="AlphaFoldDB" id="A0A4Y8SI33"/>
<gene>
    <name evidence="3" type="ORF">E2R66_09170</name>
</gene>
<sequence length="356" mass="38854">MQTNNHTDGLIERLSELHGEELAINREAIDKELAADAEAYQGLGIKLLSIGGGLLATFFFLGFVGLVLTQASEASIFVGLLIMAGAIWLNKTSTNTILDTVLISSYLASFGMIAFGMVQLHVDANAIATVLLILAVITCVVTSGYMHNFFSVLVASGCLFAFVLINDAYEITHLLTLLLAWSYAWMCLNETDLIAQNPQLNARYMALRNGLLFSFIAILAYLGVADFRSSSLQDNFISGLIIIAVTAFVLYAIVRALALRAKDKLMVYVLGGILLASTVFAPAICGALLIVFLSFHTGHRTGIAAGLVALVYFTGQYYYDLSYTLLIKSEIMMASGALFFLAWFILKKQLKRYEQN</sequence>
<comment type="caution">
    <text evidence="3">The sequence shown here is derived from an EMBL/GenBank/DDBJ whole genome shotgun (WGS) entry which is preliminary data.</text>
</comment>
<dbReference type="EMBL" id="SOZE01000007">
    <property type="protein sequence ID" value="TFF38197.1"/>
    <property type="molecule type" value="Genomic_DNA"/>
</dbReference>
<feature type="transmembrane region" description="Helical" evidence="1">
    <location>
        <begin position="204"/>
        <end position="224"/>
    </location>
</feature>
<feature type="transmembrane region" description="Helical" evidence="1">
    <location>
        <begin position="74"/>
        <end position="90"/>
    </location>
</feature>